<sequence length="120" mass="13343">MESAEQASLEQWLRAYLKPLTDRIAQLDGQFALLHSRLMVAEHLSLQLSTVMTEAARIRAVQEVRNSVAQELHYAQQSAGLEVLAQHLQEQVNHLDNSLAVMRAKLAAAEDAARLESGEI</sequence>
<reference evidence="3" key="2">
    <citation type="submission" date="2012-05" db="EMBL/GenBank/DDBJ databases">
        <authorList>
            <person name="Park J.-H."/>
            <person name="Zylstra G.J."/>
            <person name="Chae J.-C."/>
        </authorList>
    </citation>
    <scope>NUCLEOTIDE SEQUENCE</scope>
    <source>
        <strain evidence="3">AP103</strain>
    </source>
</reference>
<organism evidence="3 4">
    <name type="scientific">Hydrocarboniphaga effusa AP103</name>
    <dbReference type="NCBI Taxonomy" id="1172194"/>
    <lineage>
        <taxon>Bacteria</taxon>
        <taxon>Pseudomonadati</taxon>
        <taxon>Pseudomonadota</taxon>
        <taxon>Gammaproteobacteria</taxon>
        <taxon>Nevskiales</taxon>
        <taxon>Nevskiaceae</taxon>
        <taxon>Hydrocarboniphaga</taxon>
    </lineage>
</organism>
<protein>
    <submittedName>
        <fullName evidence="3">Uncharacterized protein</fullName>
    </submittedName>
</protein>
<dbReference type="EMBL" id="AKGD01000001">
    <property type="protein sequence ID" value="EIT69966.1"/>
    <property type="molecule type" value="Genomic_DNA"/>
</dbReference>
<feature type="coiled-coil region" evidence="1">
    <location>
        <begin position="85"/>
        <end position="112"/>
    </location>
</feature>
<dbReference type="EMBL" id="AKGD01000001">
    <property type="protein sequence ID" value="EIT70153.1"/>
    <property type="molecule type" value="Genomic_DNA"/>
</dbReference>
<keyword evidence="4" id="KW-1185">Reference proteome</keyword>
<comment type="caution">
    <text evidence="3">The sequence shown here is derived from an EMBL/GenBank/DDBJ whole genome shotgun (WGS) entry which is preliminary data.</text>
</comment>
<keyword evidence="1" id="KW-0175">Coiled coil</keyword>
<proteinExistence type="predicted"/>
<dbReference type="RefSeq" id="WP_007183249.1">
    <property type="nucleotide sequence ID" value="NZ_AKGD01000001.1"/>
</dbReference>
<accession>I8T8S1</accession>
<evidence type="ECO:0000256" key="1">
    <source>
        <dbReference type="SAM" id="Coils"/>
    </source>
</evidence>
<name>I8T8S1_9GAMM</name>
<evidence type="ECO:0000313" key="4">
    <source>
        <dbReference type="Proteomes" id="UP000003704"/>
    </source>
</evidence>
<reference evidence="3 4" key="1">
    <citation type="journal article" date="2012" name="J. Bacteriol.">
        <title>Genome Sequence of n-Alkane-Degrading Hydrocarboniphaga effusa Strain AP103T (ATCC BAA-332T).</title>
        <authorList>
            <person name="Chang H.K."/>
            <person name="Zylstra G.J."/>
            <person name="Chae J.C."/>
        </authorList>
    </citation>
    <scope>NUCLEOTIDE SEQUENCE [LARGE SCALE GENOMIC DNA]</scope>
    <source>
        <strain evidence="3 4">AP103</strain>
    </source>
</reference>
<gene>
    <name evidence="2" type="ORF">WQQ_01030</name>
    <name evidence="3" type="ORF">WQQ_02900</name>
</gene>
<evidence type="ECO:0000313" key="3">
    <source>
        <dbReference type="EMBL" id="EIT70153.1"/>
    </source>
</evidence>
<dbReference type="AlphaFoldDB" id="I8T8S1"/>
<dbReference type="Proteomes" id="UP000003704">
    <property type="component" value="Unassembled WGS sequence"/>
</dbReference>
<evidence type="ECO:0000313" key="2">
    <source>
        <dbReference type="EMBL" id="EIT69966.1"/>
    </source>
</evidence>